<dbReference type="Proteomes" id="UP000002218">
    <property type="component" value="Chromosome"/>
</dbReference>
<evidence type="ECO:0000313" key="1">
    <source>
        <dbReference type="EMBL" id="ACV79045.1"/>
    </source>
</evidence>
<keyword evidence="2" id="KW-1185">Reference proteome</keyword>
<reference evidence="2" key="1">
    <citation type="submission" date="2009-09" db="EMBL/GenBank/DDBJ databases">
        <title>The complete genome of Nakamurella multipartita DSM 44233.</title>
        <authorList>
            <consortium name="US DOE Joint Genome Institute (JGI-PGF)"/>
            <person name="Lucas S."/>
            <person name="Copeland A."/>
            <person name="Lapidus A."/>
            <person name="Glavina del Rio T."/>
            <person name="Dalin E."/>
            <person name="Tice H."/>
            <person name="Bruce D."/>
            <person name="Goodwin L."/>
            <person name="Pitluck S."/>
            <person name="Kyrpides N."/>
            <person name="Mavromatis K."/>
            <person name="Ivanova N."/>
            <person name="Ovchinnikova G."/>
            <person name="Sims D."/>
            <person name="Meincke L."/>
            <person name="Brettin T."/>
            <person name="Detter J.C."/>
            <person name="Han C."/>
            <person name="Larimer F."/>
            <person name="Land M."/>
            <person name="Hauser L."/>
            <person name="Markowitz V."/>
            <person name="Cheng J.-F."/>
            <person name="Hugenholtz P."/>
            <person name="Woyke T."/>
            <person name="Wu D."/>
            <person name="Klenk H.-P."/>
            <person name="Eisen J.A."/>
        </authorList>
    </citation>
    <scope>NUCLEOTIDE SEQUENCE [LARGE SCALE GENOMIC DNA]</scope>
    <source>
        <strain evidence="2">ATCC 700099 / DSM 44233 / CIP 104796 / JCM 9543 / NBRC 105858 / Y-104</strain>
    </source>
</reference>
<organism evidence="1 2">
    <name type="scientific">Nakamurella multipartita (strain ATCC 700099 / DSM 44233 / CIP 104796 / JCM 9543 / NBRC 105858 / Y-104)</name>
    <name type="common">Microsphaera multipartita</name>
    <dbReference type="NCBI Taxonomy" id="479431"/>
    <lineage>
        <taxon>Bacteria</taxon>
        <taxon>Bacillati</taxon>
        <taxon>Actinomycetota</taxon>
        <taxon>Actinomycetes</taxon>
        <taxon>Nakamurellales</taxon>
        <taxon>Nakamurellaceae</taxon>
        <taxon>Nakamurella</taxon>
    </lineage>
</organism>
<name>C8X8J0_NAKMY</name>
<dbReference type="EMBL" id="CP001737">
    <property type="protein sequence ID" value="ACV79045.1"/>
    <property type="molecule type" value="Genomic_DNA"/>
</dbReference>
<dbReference type="AlphaFoldDB" id="C8X8J0"/>
<accession>C8X8J0</accession>
<gene>
    <name evidence="1" type="ordered locus">Namu_2699</name>
</gene>
<dbReference type="KEGG" id="nml:Namu_2699"/>
<proteinExistence type="predicted"/>
<evidence type="ECO:0000313" key="2">
    <source>
        <dbReference type="Proteomes" id="UP000002218"/>
    </source>
</evidence>
<dbReference type="HOGENOM" id="CLU_2753675_0_0_11"/>
<reference evidence="1 2" key="2">
    <citation type="journal article" date="2010" name="Stand. Genomic Sci.">
        <title>Complete genome sequence of Nakamurella multipartita type strain (Y-104).</title>
        <authorList>
            <person name="Tice H."/>
            <person name="Mayilraj S."/>
            <person name="Sims D."/>
            <person name="Lapidus A."/>
            <person name="Nolan M."/>
            <person name="Lucas S."/>
            <person name="Glavina Del Rio T."/>
            <person name="Copeland A."/>
            <person name="Cheng J.F."/>
            <person name="Meincke L."/>
            <person name="Bruce D."/>
            <person name="Goodwin L."/>
            <person name="Pitluck S."/>
            <person name="Ivanova N."/>
            <person name="Mavromatis K."/>
            <person name="Ovchinnikova G."/>
            <person name="Pati A."/>
            <person name="Chen A."/>
            <person name="Palaniappan K."/>
            <person name="Land M."/>
            <person name="Hauser L."/>
            <person name="Chang Y.J."/>
            <person name="Jeffries C.D."/>
            <person name="Detter J.C."/>
            <person name="Brettin T."/>
            <person name="Rohde M."/>
            <person name="Goker M."/>
            <person name="Bristow J."/>
            <person name="Eisen J.A."/>
            <person name="Markowitz V."/>
            <person name="Hugenholtz P."/>
            <person name="Kyrpides N.C."/>
            <person name="Klenk H.P."/>
            <person name="Chen F."/>
        </authorList>
    </citation>
    <scope>NUCLEOTIDE SEQUENCE [LARGE SCALE GENOMIC DNA]</scope>
    <source>
        <strain evidence="2">ATCC 700099 / DSM 44233 / CIP 104796 / JCM 9543 / NBRC 105858 / Y-104</strain>
    </source>
</reference>
<sequence>MIDNDIDRARFIDLDDDLTKITGSIDEYNTFACVDEVKGSQDMFICAIDALTIKTQAGLVVYALGGDPMS</sequence>
<protein>
    <submittedName>
        <fullName evidence="1">Uncharacterized protein</fullName>
    </submittedName>
</protein>
<dbReference type="InParanoid" id="C8X8J0"/>